<dbReference type="PROSITE" id="PS51257">
    <property type="entry name" value="PROKAR_LIPOPROTEIN"/>
    <property type="match status" value="1"/>
</dbReference>
<organism evidence="7 8">
    <name type="scientific">Reichenbachiella carrageenanivorans</name>
    <dbReference type="NCBI Taxonomy" id="2979869"/>
    <lineage>
        <taxon>Bacteria</taxon>
        <taxon>Pseudomonadati</taxon>
        <taxon>Bacteroidota</taxon>
        <taxon>Cytophagia</taxon>
        <taxon>Cytophagales</taxon>
        <taxon>Reichenbachiellaceae</taxon>
        <taxon>Reichenbachiella</taxon>
    </lineage>
</organism>
<name>A0ABY6D4D2_9BACT</name>
<evidence type="ECO:0000256" key="4">
    <source>
        <dbReference type="ARBA" id="ARBA00023277"/>
    </source>
</evidence>
<dbReference type="GO" id="GO:0016787">
    <property type="term" value="F:hydrolase activity"/>
    <property type="evidence" value="ECO:0007669"/>
    <property type="project" value="UniProtKB-KW"/>
</dbReference>
<dbReference type="InterPro" id="IPR006710">
    <property type="entry name" value="Glyco_hydro_43"/>
</dbReference>
<keyword evidence="4" id="KW-0119">Carbohydrate metabolism</keyword>
<evidence type="ECO:0000313" key="7">
    <source>
        <dbReference type="EMBL" id="UXX81016.1"/>
    </source>
</evidence>
<dbReference type="CDD" id="cd08991">
    <property type="entry name" value="GH43_HoAraf43-like"/>
    <property type="match status" value="1"/>
</dbReference>
<dbReference type="InterPro" id="IPR052176">
    <property type="entry name" value="Glycosyl_Hydrlase_43_Enz"/>
</dbReference>
<proteinExistence type="inferred from homology"/>
<evidence type="ECO:0000256" key="3">
    <source>
        <dbReference type="ARBA" id="ARBA00022801"/>
    </source>
</evidence>
<dbReference type="RefSeq" id="WP_263052745.1">
    <property type="nucleotide sequence ID" value="NZ_CP106735.1"/>
</dbReference>
<evidence type="ECO:0000256" key="5">
    <source>
        <dbReference type="ARBA" id="ARBA00023295"/>
    </source>
</evidence>
<dbReference type="Pfam" id="PF04616">
    <property type="entry name" value="Glyco_hydro_43"/>
    <property type="match status" value="1"/>
</dbReference>
<dbReference type="PANTHER" id="PTHR43772">
    <property type="entry name" value="ENDO-1,4-BETA-XYLANASE"/>
    <property type="match status" value="1"/>
</dbReference>
<sequence>MKKLILPLVVWCALVACNNQQQKSDVTLTYQNPIIETYSADPYVLYDNGYYYLITSHKAEDGDFLPLYKSKNLSEWEFVRGAVTQGDTTDWNFKNFWAPEIIKIEDVYYLYYTASPKDSPRNQYNRVGLATAKNIEGPYTDHGVVIQHGSIDGHPFIDKDGQMYMYFTVEQLNSKGLQQGQIYVHKMKDPYTTDGEPIRLMDHFGWQEGAFIVPHNDEYWMTYSVGAWKNNTYHIRLAKAPSPTGPFSLIEKPLMVSNDIVYGPGHNSVFYDHKKNPWLVYHAWDTAYTSRTTRLDPLYWENDTLKANEPTTQPTTIN</sequence>
<dbReference type="SUPFAM" id="SSF75005">
    <property type="entry name" value="Arabinanase/levansucrase/invertase"/>
    <property type="match status" value="1"/>
</dbReference>
<evidence type="ECO:0000256" key="6">
    <source>
        <dbReference type="RuleBase" id="RU361187"/>
    </source>
</evidence>
<keyword evidence="3 6" id="KW-0378">Hydrolase</keyword>
<evidence type="ECO:0000256" key="1">
    <source>
        <dbReference type="ARBA" id="ARBA00009865"/>
    </source>
</evidence>
<comment type="similarity">
    <text evidence="1 6">Belongs to the glycosyl hydrolase 43 family.</text>
</comment>
<reference evidence="7" key="1">
    <citation type="submission" date="2022-10" db="EMBL/GenBank/DDBJ databases">
        <title>Comparative genomics and taxonomic characterization of three novel marine species of genus Reichenbachiella exhibiting antioxidant and polysaccharide degradation activities.</title>
        <authorList>
            <person name="Muhammad N."/>
            <person name="Lee Y.-J."/>
            <person name="Ko J."/>
            <person name="Kim S.-G."/>
        </authorList>
    </citation>
    <scope>NUCLEOTIDE SEQUENCE</scope>
    <source>
        <strain evidence="7">Wsw4-B4</strain>
    </source>
</reference>
<keyword evidence="2" id="KW-0858">Xylan degradation</keyword>
<keyword evidence="5 6" id="KW-0326">Glycosidase</keyword>
<dbReference type="InterPro" id="IPR023296">
    <property type="entry name" value="Glyco_hydro_beta-prop_sf"/>
</dbReference>
<accession>A0ABY6D4D2</accession>
<dbReference type="Gene3D" id="2.115.10.20">
    <property type="entry name" value="Glycosyl hydrolase domain, family 43"/>
    <property type="match status" value="1"/>
</dbReference>
<dbReference type="PANTHER" id="PTHR43772:SF2">
    <property type="entry name" value="PUTATIVE (AFU_ORTHOLOGUE AFUA_2G04480)-RELATED"/>
    <property type="match status" value="1"/>
</dbReference>
<keyword evidence="8" id="KW-1185">Reference proteome</keyword>
<evidence type="ECO:0000313" key="8">
    <source>
        <dbReference type="Proteomes" id="UP001062165"/>
    </source>
</evidence>
<keyword evidence="2" id="KW-0624">Polysaccharide degradation</keyword>
<dbReference type="EMBL" id="CP106735">
    <property type="protein sequence ID" value="UXX81016.1"/>
    <property type="molecule type" value="Genomic_DNA"/>
</dbReference>
<gene>
    <name evidence="7" type="ORF">N7E81_07880</name>
</gene>
<dbReference type="Proteomes" id="UP001062165">
    <property type="component" value="Chromosome"/>
</dbReference>
<evidence type="ECO:0000256" key="2">
    <source>
        <dbReference type="ARBA" id="ARBA00022651"/>
    </source>
</evidence>
<protein>
    <submittedName>
        <fullName evidence="7">Glycoside hydrolase family 43 protein</fullName>
    </submittedName>
</protein>